<reference evidence="2 3" key="1">
    <citation type="submission" date="2019-03" db="EMBL/GenBank/DDBJ databases">
        <title>Genomic Encyclopedia of Type Strains, Phase IV (KMG-IV): sequencing the most valuable type-strain genomes for metagenomic binning, comparative biology and taxonomic classification.</title>
        <authorList>
            <person name="Goeker M."/>
        </authorList>
    </citation>
    <scope>NUCLEOTIDE SEQUENCE [LARGE SCALE GENOMIC DNA]</scope>
    <source>
        <strain evidence="2 3">DSM 16998</strain>
    </source>
</reference>
<keyword evidence="3" id="KW-1185">Reference proteome</keyword>
<proteinExistence type="predicted"/>
<keyword evidence="1" id="KW-0472">Membrane</keyword>
<evidence type="ECO:0000256" key="1">
    <source>
        <dbReference type="SAM" id="Phobius"/>
    </source>
</evidence>
<name>A0A4R6QPM9_9BURK</name>
<dbReference type="Proteomes" id="UP000295361">
    <property type="component" value="Unassembled WGS sequence"/>
</dbReference>
<evidence type="ECO:0000313" key="3">
    <source>
        <dbReference type="Proteomes" id="UP000295361"/>
    </source>
</evidence>
<dbReference type="InParanoid" id="A0A4R6QPM9"/>
<gene>
    <name evidence="2" type="ORF">DES47_103580</name>
</gene>
<protein>
    <submittedName>
        <fullName evidence="2">Uncharacterized protein</fullName>
    </submittedName>
</protein>
<dbReference type="EMBL" id="SNXS01000003">
    <property type="protein sequence ID" value="TDP71598.1"/>
    <property type="molecule type" value="Genomic_DNA"/>
</dbReference>
<accession>A0A4R6QPM9</accession>
<organism evidence="2 3">
    <name type="scientific">Roseateles toxinivorans</name>
    <dbReference type="NCBI Taxonomy" id="270368"/>
    <lineage>
        <taxon>Bacteria</taxon>
        <taxon>Pseudomonadati</taxon>
        <taxon>Pseudomonadota</taxon>
        <taxon>Betaproteobacteria</taxon>
        <taxon>Burkholderiales</taxon>
        <taxon>Sphaerotilaceae</taxon>
        <taxon>Roseateles</taxon>
    </lineage>
</organism>
<dbReference type="AlphaFoldDB" id="A0A4R6QPM9"/>
<comment type="caution">
    <text evidence="2">The sequence shown here is derived from an EMBL/GenBank/DDBJ whole genome shotgun (WGS) entry which is preliminary data.</text>
</comment>
<dbReference type="RefSeq" id="WP_133701362.1">
    <property type="nucleotide sequence ID" value="NZ_SNXS01000003.1"/>
</dbReference>
<keyword evidence="1" id="KW-0812">Transmembrane</keyword>
<keyword evidence="1" id="KW-1133">Transmembrane helix</keyword>
<feature type="transmembrane region" description="Helical" evidence="1">
    <location>
        <begin position="34"/>
        <end position="55"/>
    </location>
</feature>
<sequence>MADPPPTTFAPGSVKPAAGLADVSLVSRLTRLNLWVLSMTLVLCFGLIATSSWLASRERQARAAELGAEQLVNSLAPMLVFDDRNALQADLLAFSRRIDLVEVQVLGAPMCCAGWEVTSLH</sequence>
<evidence type="ECO:0000313" key="2">
    <source>
        <dbReference type="EMBL" id="TDP71598.1"/>
    </source>
</evidence>